<proteinExistence type="predicted"/>
<organism evidence="1 2">
    <name type="scientific">Protopolystoma xenopodis</name>
    <dbReference type="NCBI Taxonomy" id="117903"/>
    <lineage>
        <taxon>Eukaryota</taxon>
        <taxon>Metazoa</taxon>
        <taxon>Spiralia</taxon>
        <taxon>Lophotrochozoa</taxon>
        <taxon>Platyhelminthes</taxon>
        <taxon>Monogenea</taxon>
        <taxon>Polyopisthocotylea</taxon>
        <taxon>Polystomatidea</taxon>
        <taxon>Polystomatidae</taxon>
        <taxon>Protopolystoma</taxon>
    </lineage>
</organism>
<comment type="caution">
    <text evidence="1">The sequence shown here is derived from an EMBL/GenBank/DDBJ whole genome shotgun (WGS) entry which is preliminary data.</text>
</comment>
<sequence length="136" mass="14557">MVVLPGFLGALSPRLDSLRDSSTLTCGQAFKDSTSRSLSSFHDLASSLGLSLPAPSLRPLPCGLSGIDGSVPISMSITWDRYEHNLKVPEDVGSAIIEEKVVAEKDVIVLINSPILKGFKPLSNNHSADVGDSFYW</sequence>
<dbReference type="AlphaFoldDB" id="A0A448XHZ3"/>
<keyword evidence="2" id="KW-1185">Reference proteome</keyword>
<protein>
    <submittedName>
        <fullName evidence="1">Uncharacterized protein</fullName>
    </submittedName>
</protein>
<accession>A0A448XHZ3</accession>
<evidence type="ECO:0000313" key="2">
    <source>
        <dbReference type="Proteomes" id="UP000784294"/>
    </source>
</evidence>
<evidence type="ECO:0000313" key="1">
    <source>
        <dbReference type="EMBL" id="VEL37246.1"/>
    </source>
</evidence>
<dbReference type="EMBL" id="CAAALY010254405">
    <property type="protein sequence ID" value="VEL37246.1"/>
    <property type="molecule type" value="Genomic_DNA"/>
</dbReference>
<gene>
    <name evidence="1" type="ORF">PXEA_LOCUS30686</name>
</gene>
<dbReference type="Proteomes" id="UP000784294">
    <property type="component" value="Unassembled WGS sequence"/>
</dbReference>
<name>A0A448XHZ3_9PLAT</name>
<reference evidence="1" key="1">
    <citation type="submission" date="2018-11" db="EMBL/GenBank/DDBJ databases">
        <authorList>
            <consortium name="Pathogen Informatics"/>
        </authorList>
    </citation>
    <scope>NUCLEOTIDE SEQUENCE</scope>
</reference>